<accession>A0A1H9CPN9</accession>
<gene>
    <name evidence="3" type="ORF">SAMN04489841_1118</name>
</gene>
<dbReference type="SUPFAM" id="SSF56349">
    <property type="entry name" value="DNA breaking-rejoining enzymes"/>
    <property type="match status" value="1"/>
</dbReference>
<sequence length="234" mass="26822">MVTDDPNGRSARLDAPTNRQYRLMKIDTNRHVDPEYREECMFVLVTMGELGLRAGEVAHMRREWVDESNKSIQIPRFDECDHGESGGVCGYCTAQAKLSVENNGIPLEEALENRWEPKIEASARTIPYHWSDEIVRIYDRFFIDRDRFDLSRVAVNRRVNRIARATDVIDEDDIYPHALRAHAAIHHVNNGLRAFPLAKFMGWDGPSGALPYIKLASKDVKSAFDQAYKNDPFT</sequence>
<organism evidence="3 4">
    <name type="scientific">Natrinema salaciae</name>
    <dbReference type="NCBI Taxonomy" id="1186196"/>
    <lineage>
        <taxon>Archaea</taxon>
        <taxon>Methanobacteriati</taxon>
        <taxon>Methanobacteriota</taxon>
        <taxon>Stenosarchaea group</taxon>
        <taxon>Halobacteria</taxon>
        <taxon>Halobacteriales</taxon>
        <taxon>Natrialbaceae</taxon>
        <taxon>Natrinema</taxon>
    </lineage>
</organism>
<dbReference type="Gene3D" id="1.10.443.10">
    <property type="entry name" value="Intergrase catalytic core"/>
    <property type="match status" value="1"/>
</dbReference>
<dbReference type="PROSITE" id="PS51898">
    <property type="entry name" value="TYR_RECOMBINASE"/>
    <property type="match status" value="1"/>
</dbReference>
<dbReference type="GO" id="GO:0003677">
    <property type="term" value="F:DNA binding"/>
    <property type="evidence" value="ECO:0007669"/>
    <property type="project" value="InterPro"/>
</dbReference>
<dbReference type="GO" id="GO:0015074">
    <property type="term" value="P:DNA integration"/>
    <property type="evidence" value="ECO:0007669"/>
    <property type="project" value="InterPro"/>
</dbReference>
<evidence type="ECO:0000313" key="4">
    <source>
        <dbReference type="Proteomes" id="UP000199114"/>
    </source>
</evidence>
<dbReference type="InterPro" id="IPR002104">
    <property type="entry name" value="Integrase_catalytic"/>
</dbReference>
<keyword evidence="4" id="KW-1185">Reference proteome</keyword>
<dbReference type="InterPro" id="IPR011010">
    <property type="entry name" value="DNA_brk_join_enz"/>
</dbReference>
<dbReference type="Proteomes" id="UP000199114">
    <property type="component" value="Unassembled WGS sequence"/>
</dbReference>
<dbReference type="RefSeq" id="WP_090614462.1">
    <property type="nucleotide sequence ID" value="NZ_FOFD01000001.1"/>
</dbReference>
<dbReference type="OrthoDB" id="142231at2157"/>
<dbReference type="InterPro" id="IPR013762">
    <property type="entry name" value="Integrase-like_cat_sf"/>
</dbReference>
<name>A0A1H9CPN9_9EURY</name>
<dbReference type="CDD" id="cd00397">
    <property type="entry name" value="DNA_BRE_C"/>
    <property type="match status" value="1"/>
</dbReference>
<dbReference type="AlphaFoldDB" id="A0A1H9CPN9"/>
<feature type="domain" description="Tyr recombinase" evidence="2">
    <location>
        <begin position="12"/>
        <end position="225"/>
    </location>
</feature>
<evidence type="ECO:0000256" key="1">
    <source>
        <dbReference type="ARBA" id="ARBA00023172"/>
    </source>
</evidence>
<dbReference type="EMBL" id="FOFD01000001">
    <property type="protein sequence ID" value="SEQ03124.1"/>
    <property type="molecule type" value="Genomic_DNA"/>
</dbReference>
<dbReference type="GO" id="GO:0006310">
    <property type="term" value="P:DNA recombination"/>
    <property type="evidence" value="ECO:0007669"/>
    <property type="project" value="UniProtKB-KW"/>
</dbReference>
<dbReference type="Pfam" id="PF00589">
    <property type="entry name" value="Phage_integrase"/>
    <property type="match status" value="1"/>
</dbReference>
<evidence type="ECO:0000259" key="2">
    <source>
        <dbReference type="PROSITE" id="PS51898"/>
    </source>
</evidence>
<proteinExistence type="predicted"/>
<keyword evidence="1" id="KW-0233">DNA recombination</keyword>
<protein>
    <submittedName>
        <fullName evidence="3">Phage integrase family protein</fullName>
    </submittedName>
</protein>
<evidence type="ECO:0000313" key="3">
    <source>
        <dbReference type="EMBL" id="SEQ03124.1"/>
    </source>
</evidence>
<reference evidence="4" key="1">
    <citation type="submission" date="2016-10" db="EMBL/GenBank/DDBJ databases">
        <authorList>
            <person name="Varghese N."/>
            <person name="Submissions S."/>
        </authorList>
    </citation>
    <scope>NUCLEOTIDE SEQUENCE [LARGE SCALE GENOMIC DNA]</scope>
    <source>
        <strain evidence="4">DSM 25055</strain>
    </source>
</reference>